<sequence>MTEQNPLKKAISIAQGQKALAKKIGVTQQCISLWITKNAAVPAEHAIKIETETGVSRAELRPDLFGATHG</sequence>
<dbReference type="InterPro" id="IPR001387">
    <property type="entry name" value="Cro/C1-type_HTH"/>
</dbReference>
<dbReference type="Gene3D" id="1.10.260.40">
    <property type="entry name" value="lambda repressor-like DNA-binding domains"/>
    <property type="match status" value="1"/>
</dbReference>
<dbReference type="Pfam" id="PF15943">
    <property type="entry name" value="YdaS_toxin"/>
    <property type="match status" value="1"/>
</dbReference>
<dbReference type="PROSITE" id="PS50943">
    <property type="entry name" value="HTH_CROC1"/>
    <property type="match status" value="1"/>
</dbReference>
<accession>A4C8R3</accession>
<dbReference type="HOGENOM" id="CLU_173998_4_1_6"/>
<dbReference type="InterPro" id="IPR010982">
    <property type="entry name" value="Lambda_DNA-bd_dom_sf"/>
</dbReference>
<evidence type="ECO:0000259" key="1">
    <source>
        <dbReference type="PROSITE" id="PS50943"/>
    </source>
</evidence>
<reference evidence="2 3" key="1">
    <citation type="submission" date="2006-02" db="EMBL/GenBank/DDBJ databases">
        <authorList>
            <person name="Moran M.A."/>
            <person name="Kjelleberg S."/>
            <person name="Egan S."/>
            <person name="Saunders N."/>
            <person name="Thomas T."/>
            <person name="Ferriera S."/>
            <person name="Johnson J."/>
            <person name="Kravitz S."/>
            <person name="Halpern A."/>
            <person name="Remington K."/>
            <person name="Beeson K."/>
            <person name="Tran B."/>
            <person name="Rogers Y.-H."/>
            <person name="Friedman R."/>
            <person name="Venter J.C."/>
        </authorList>
    </citation>
    <scope>NUCLEOTIDE SEQUENCE [LARGE SCALE GENOMIC DNA]</scope>
    <source>
        <strain evidence="2 3">D2</strain>
    </source>
</reference>
<dbReference type="eggNOG" id="COG4197">
    <property type="taxonomic scope" value="Bacteria"/>
</dbReference>
<dbReference type="AlphaFoldDB" id="A4C8R3"/>
<dbReference type="RefSeq" id="WP_009838239.1">
    <property type="nucleotide sequence ID" value="NZ_AAOH01000003.1"/>
</dbReference>
<name>A4C8R3_9GAMM</name>
<evidence type="ECO:0000313" key="3">
    <source>
        <dbReference type="Proteomes" id="UP000006201"/>
    </source>
</evidence>
<keyword evidence="3" id="KW-1185">Reference proteome</keyword>
<dbReference type="InterPro" id="IPR031856">
    <property type="entry name" value="YdaS_toxin-like"/>
</dbReference>
<dbReference type="CDD" id="cd00093">
    <property type="entry name" value="HTH_XRE"/>
    <property type="match status" value="1"/>
</dbReference>
<dbReference type="Proteomes" id="UP000006201">
    <property type="component" value="Unassembled WGS sequence"/>
</dbReference>
<protein>
    <recommendedName>
        <fullName evidence="1">HTH cro/C1-type domain-containing protein</fullName>
    </recommendedName>
</protein>
<dbReference type="SUPFAM" id="SSF47413">
    <property type="entry name" value="lambda repressor-like DNA-binding domains"/>
    <property type="match status" value="1"/>
</dbReference>
<dbReference type="GO" id="GO:0003677">
    <property type="term" value="F:DNA binding"/>
    <property type="evidence" value="ECO:0007669"/>
    <property type="project" value="InterPro"/>
</dbReference>
<gene>
    <name evidence="2" type="ORF">PTD2_08039</name>
</gene>
<comment type="caution">
    <text evidence="2">The sequence shown here is derived from an EMBL/GenBank/DDBJ whole genome shotgun (WGS) entry which is preliminary data.</text>
</comment>
<dbReference type="STRING" id="87626.PTD2_08039"/>
<organism evidence="2 3">
    <name type="scientific">Pseudoalteromonas tunicata D2</name>
    <dbReference type="NCBI Taxonomy" id="87626"/>
    <lineage>
        <taxon>Bacteria</taxon>
        <taxon>Pseudomonadati</taxon>
        <taxon>Pseudomonadota</taxon>
        <taxon>Gammaproteobacteria</taxon>
        <taxon>Alteromonadales</taxon>
        <taxon>Pseudoalteromonadaceae</taxon>
        <taxon>Pseudoalteromonas</taxon>
    </lineage>
</organism>
<dbReference type="EMBL" id="AAOH01000003">
    <property type="protein sequence ID" value="EAR28978.1"/>
    <property type="molecule type" value="Genomic_DNA"/>
</dbReference>
<feature type="domain" description="HTH cro/C1-type" evidence="1">
    <location>
        <begin position="17"/>
        <end position="60"/>
    </location>
</feature>
<dbReference type="OrthoDB" id="6372288at2"/>
<evidence type="ECO:0000313" key="2">
    <source>
        <dbReference type="EMBL" id="EAR28978.1"/>
    </source>
</evidence>
<proteinExistence type="predicted"/>